<dbReference type="eggNOG" id="COG0289">
    <property type="taxonomic scope" value="Bacteria"/>
</dbReference>
<dbReference type="HOGENOM" id="CLU_047479_2_2_9"/>
<dbReference type="PANTHER" id="PTHR20836">
    <property type="entry name" value="DIHYDRODIPICOLINATE REDUCTASE"/>
    <property type="match status" value="1"/>
</dbReference>
<dbReference type="InterPro" id="IPR036291">
    <property type="entry name" value="NAD(P)-bd_dom_sf"/>
</dbReference>
<feature type="domain" description="Dihydrodipicolinate reductase N-terminal" evidence="11">
    <location>
        <begin position="1"/>
        <end position="103"/>
    </location>
</feature>
<dbReference type="Gene3D" id="3.30.360.10">
    <property type="entry name" value="Dihydrodipicolinate Reductase, domain 2"/>
    <property type="match status" value="1"/>
</dbReference>
<dbReference type="GO" id="GO:0019877">
    <property type="term" value="P:diaminopimelate biosynthetic process"/>
    <property type="evidence" value="ECO:0007669"/>
    <property type="project" value="UniProtKB-UniRule"/>
</dbReference>
<reference evidence="13 14" key="1">
    <citation type="submission" date="2012-09" db="EMBL/GenBank/DDBJ databases">
        <title>The Genome Sequence of Alloiococcus otitis ATCC 51267.</title>
        <authorList>
            <consortium name="The Broad Institute Genome Sequencing Platform"/>
            <person name="Earl A."/>
            <person name="Ward D."/>
            <person name="Feldgarden M."/>
            <person name="Gevers D."/>
            <person name="Huys G."/>
            <person name="Walker B."/>
            <person name="Young S.K."/>
            <person name="Zeng Q."/>
            <person name="Gargeya S."/>
            <person name="Fitzgerald M."/>
            <person name="Haas B."/>
            <person name="Abouelleil A."/>
            <person name="Alvarado L."/>
            <person name="Arachchi H.M."/>
            <person name="Berlin A.M."/>
            <person name="Chapman S.B."/>
            <person name="Goldberg J."/>
            <person name="Griggs A."/>
            <person name="Gujja S."/>
            <person name="Hansen M."/>
            <person name="Howarth C."/>
            <person name="Imamovic A."/>
            <person name="Larimer J."/>
            <person name="McCowen C."/>
            <person name="Montmayeur A."/>
            <person name="Murphy C."/>
            <person name="Neiman D."/>
            <person name="Pearson M."/>
            <person name="Priest M."/>
            <person name="Roberts A."/>
            <person name="Saif S."/>
            <person name="Shea T."/>
            <person name="Sisk P."/>
            <person name="Sykes S."/>
            <person name="Wortman J."/>
            <person name="Nusbaum C."/>
            <person name="Birren B."/>
        </authorList>
    </citation>
    <scope>NUCLEOTIDE SEQUENCE [LARGE SCALE GENOMIC DNA]</scope>
    <source>
        <strain evidence="13 14">ATCC 51267</strain>
    </source>
</reference>
<comment type="function">
    <text evidence="9">Catalyzes the conversion of 4-hydroxy-tetrahydrodipicolinate (HTPA) to tetrahydrodipicolinate.</text>
</comment>
<comment type="catalytic activity">
    <reaction evidence="9">
        <text>(S)-2,3,4,5-tetrahydrodipicolinate + NADP(+) + H2O = (2S,4S)-4-hydroxy-2,3,4,5-tetrahydrodipicolinate + NADPH + H(+)</text>
        <dbReference type="Rhea" id="RHEA:35331"/>
        <dbReference type="ChEBI" id="CHEBI:15377"/>
        <dbReference type="ChEBI" id="CHEBI:15378"/>
        <dbReference type="ChEBI" id="CHEBI:16845"/>
        <dbReference type="ChEBI" id="CHEBI:57783"/>
        <dbReference type="ChEBI" id="CHEBI:58349"/>
        <dbReference type="ChEBI" id="CHEBI:67139"/>
        <dbReference type="EC" id="1.17.1.8"/>
    </reaction>
</comment>
<dbReference type="GO" id="GO:0051287">
    <property type="term" value="F:NAD binding"/>
    <property type="evidence" value="ECO:0007669"/>
    <property type="project" value="UniProtKB-UniRule"/>
</dbReference>
<dbReference type="SUPFAM" id="SSF55347">
    <property type="entry name" value="Glyceraldehyde-3-phosphate dehydrogenase-like, C-terminal domain"/>
    <property type="match status" value="1"/>
</dbReference>
<comment type="similarity">
    <text evidence="1 9">Belongs to the DapB family.</text>
</comment>
<evidence type="ECO:0000256" key="6">
    <source>
        <dbReference type="ARBA" id="ARBA00023002"/>
    </source>
</evidence>
<keyword evidence="5 9" id="KW-0220">Diaminopimelate biosynthesis</keyword>
<comment type="caution">
    <text evidence="9">Lacks conserved residue(s) required for the propagation of feature annotation.</text>
</comment>
<evidence type="ECO:0000256" key="7">
    <source>
        <dbReference type="ARBA" id="ARBA00023027"/>
    </source>
</evidence>
<dbReference type="EMBL" id="AGXA01000004">
    <property type="protein sequence ID" value="EKU94140.1"/>
    <property type="molecule type" value="Genomic_DNA"/>
</dbReference>
<evidence type="ECO:0000313" key="14">
    <source>
        <dbReference type="Proteomes" id="UP000009875"/>
    </source>
</evidence>
<dbReference type="UniPathway" id="UPA00034">
    <property type="reaction ID" value="UER00018"/>
</dbReference>
<dbReference type="NCBIfam" id="TIGR00036">
    <property type="entry name" value="dapB"/>
    <property type="match status" value="1"/>
</dbReference>
<evidence type="ECO:0000256" key="1">
    <source>
        <dbReference type="ARBA" id="ARBA00006642"/>
    </source>
</evidence>
<dbReference type="GO" id="GO:0008839">
    <property type="term" value="F:4-hydroxy-tetrahydrodipicolinate reductase"/>
    <property type="evidence" value="ECO:0007669"/>
    <property type="project" value="UniProtKB-UniRule"/>
</dbReference>
<dbReference type="FunFam" id="3.30.360.10:FF:000009">
    <property type="entry name" value="4-hydroxy-tetrahydrodipicolinate reductase"/>
    <property type="match status" value="1"/>
</dbReference>
<proteinExistence type="inferred from homology"/>
<dbReference type="GO" id="GO:0050661">
    <property type="term" value="F:NADP binding"/>
    <property type="evidence" value="ECO:0007669"/>
    <property type="project" value="UniProtKB-UniRule"/>
</dbReference>
<accession>K9EY28</accession>
<comment type="caution">
    <text evidence="9">Was originally thought to be a dihydrodipicolinate reductase (DHDPR), catalyzing the conversion of dihydrodipicolinate to tetrahydrodipicolinate. However, it was shown in E.coli that the substrate of the enzymatic reaction is not dihydrodipicolinate (DHDP) but in fact (2S,4S)-4-hydroxy-2,3,4,5-tetrahydrodipicolinic acid (HTPA), the product released by the DapA-catalyzed reaction.</text>
</comment>
<feature type="binding site" evidence="9">
    <location>
        <begin position="142"/>
        <end position="143"/>
    </location>
    <ligand>
        <name>(S)-2,3,4,5-tetrahydrodipicolinate</name>
        <dbReference type="ChEBI" id="CHEBI:16845"/>
    </ligand>
</feature>
<dbReference type="OrthoDB" id="9790352at2"/>
<dbReference type="PANTHER" id="PTHR20836:SF7">
    <property type="entry name" value="4-HYDROXY-TETRAHYDRODIPICOLINATE REDUCTASE"/>
    <property type="match status" value="1"/>
</dbReference>
<dbReference type="HAMAP" id="MF_00102">
    <property type="entry name" value="DapB"/>
    <property type="match status" value="1"/>
</dbReference>
<comment type="catalytic activity">
    <reaction evidence="9">
        <text>(S)-2,3,4,5-tetrahydrodipicolinate + NAD(+) + H2O = (2S,4S)-4-hydroxy-2,3,4,5-tetrahydrodipicolinate + NADH + H(+)</text>
        <dbReference type="Rhea" id="RHEA:35323"/>
        <dbReference type="ChEBI" id="CHEBI:15377"/>
        <dbReference type="ChEBI" id="CHEBI:15378"/>
        <dbReference type="ChEBI" id="CHEBI:16845"/>
        <dbReference type="ChEBI" id="CHEBI:57540"/>
        <dbReference type="ChEBI" id="CHEBI:57945"/>
        <dbReference type="ChEBI" id="CHEBI:67139"/>
        <dbReference type="EC" id="1.17.1.8"/>
    </reaction>
</comment>
<evidence type="ECO:0000256" key="10">
    <source>
        <dbReference type="NCBIfam" id="TIGR00036"/>
    </source>
</evidence>
<comment type="pathway">
    <text evidence="9">Amino-acid biosynthesis; L-lysine biosynthesis via DAP pathway; (S)-tetrahydrodipicolinate from L-aspartate: step 4/4.</text>
</comment>
<evidence type="ECO:0000313" key="13">
    <source>
        <dbReference type="EMBL" id="EKU94140.1"/>
    </source>
</evidence>
<feature type="binding site" evidence="9">
    <location>
        <position position="133"/>
    </location>
    <ligand>
        <name>(S)-2,3,4,5-tetrahydrodipicolinate</name>
        <dbReference type="ChEBI" id="CHEBI:16845"/>
    </ligand>
</feature>
<feature type="binding site" evidence="9">
    <location>
        <begin position="76"/>
        <end position="78"/>
    </location>
    <ligand>
        <name>NAD(+)</name>
        <dbReference type="ChEBI" id="CHEBI:57540"/>
    </ligand>
</feature>
<dbReference type="InterPro" id="IPR000846">
    <property type="entry name" value="DapB_N"/>
</dbReference>
<evidence type="ECO:0000256" key="2">
    <source>
        <dbReference type="ARBA" id="ARBA00022490"/>
    </source>
</evidence>
<evidence type="ECO:0000256" key="8">
    <source>
        <dbReference type="ARBA" id="ARBA00023154"/>
    </source>
</evidence>
<keyword evidence="14" id="KW-1185">Reference proteome</keyword>
<evidence type="ECO:0000259" key="11">
    <source>
        <dbReference type="Pfam" id="PF01113"/>
    </source>
</evidence>
<evidence type="ECO:0000259" key="12">
    <source>
        <dbReference type="Pfam" id="PF05173"/>
    </source>
</evidence>
<evidence type="ECO:0000256" key="4">
    <source>
        <dbReference type="ARBA" id="ARBA00022857"/>
    </source>
</evidence>
<dbReference type="GO" id="GO:0009089">
    <property type="term" value="P:lysine biosynthetic process via diaminopimelate"/>
    <property type="evidence" value="ECO:0007669"/>
    <property type="project" value="UniProtKB-UniRule"/>
</dbReference>
<dbReference type="GO" id="GO:0016726">
    <property type="term" value="F:oxidoreductase activity, acting on CH or CH2 groups, NAD or NADP as acceptor"/>
    <property type="evidence" value="ECO:0007669"/>
    <property type="project" value="UniProtKB-UniRule"/>
</dbReference>
<dbReference type="InterPro" id="IPR022664">
    <property type="entry name" value="DapB_N_CS"/>
</dbReference>
<protein>
    <recommendedName>
        <fullName evidence="9 10">4-hydroxy-tetrahydrodipicolinate reductase</fullName>
        <shortName evidence="9">HTPA reductase</shortName>
        <ecNumber evidence="9 10">1.17.1.8</ecNumber>
    </recommendedName>
</protein>
<evidence type="ECO:0000256" key="3">
    <source>
        <dbReference type="ARBA" id="ARBA00022605"/>
    </source>
</evidence>
<keyword evidence="6 9" id="KW-0560">Oxidoreductase</keyword>
<organism evidence="13 14">
    <name type="scientific">Alloiococcus otitis ATCC 51267</name>
    <dbReference type="NCBI Taxonomy" id="883081"/>
    <lineage>
        <taxon>Bacteria</taxon>
        <taxon>Bacillati</taxon>
        <taxon>Bacillota</taxon>
        <taxon>Bacilli</taxon>
        <taxon>Lactobacillales</taxon>
        <taxon>Carnobacteriaceae</taxon>
        <taxon>Alloiococcus</taxon>
    </lineage>
</organism>
<dbReference type="Pfam" id="PF01113">
    <property type="entry name" value="DapB_N"/>
    <property type="match status" value="1"/>
</dbReference>
<feature type="active site" description="Proton donor/acceptor" evidence="9">
    <location>
        <position position="132"/>
    </location>
</feature>
<keyword evidence="8 9" id="KW-0457">Lysine biosynthesis</keyword>
<dbReference type="InterPro" id="IPR023940">
    <property type="entry name" value="DHDPR_bac"/>
</dbReference>
<dbReference type="SUPFAM" id="SSF51735">
    <property type="entry name" value="NAD(P)-binding Rossmann-fold domains"/>
    <property type="match status" value="1"/>
</dbReference>
<keyword evidence="7 9" id="KW-0520">NAD</keyword>
<keyword evidence="4 9" id="KW-0521">NADP</keyword>
<feature type="active site" description="Proton donor" evidence="9">
    <location>
        <position position="136"/>
    </location>
</feature>
<comment type="subunit">
    <text evidence="9">Homotetramer.</text>
</comment>
<dbReference type="PATRIC" id="fig|883081.3.peg.174"/>
<comment type="subcellular location">
    <subcellularLocation>
        <location evidence="9">Cytoplasm</location>
    </subcellularLocation>
</comment>
<dbReference type="InterPro" id="IPR022663">
    <property type="entry name" value="DapB_C"/>
</dbReference>
<dbReference type="PIRSF" id="PIRSF000161">
    <property type="entry name" value="DHPR"/>
    <property type="match status" value="1"/>
</dbReference>
<dbReference type="PROSITE" id="PS01298">
    <property type="entry name" value="DAPB"/>
    <property type="match status" value="1"/>
</dbReference>
<evidence type="ECO:0000256" key="9">
    <source>
        <dbReference type="HAMAP-Rule" id="MF_00102"/>
    </source>
</evidence>
<evidence type="ECO:0000256" key="5">
    <source>
        <dbReference type="ARBA" id="ARBA00022915"/>
    </source>
</evidence>
<dbReference type="GO" id="GO:0005829">
    <property type="term" value="C:cytosol"/>
    <property type="evidence" value="ECO:0007669"/>
    <property type="project" value="TreeGrafter"/>
</dbReference>
<dbReference type="Gene3D" id="3.40.50.720">
    <property type="entry name" value="NAD(P)-binding Rossmann-like Domain"/>
    <property type="match status" value="1"/>
</dbReference>
<gene>
    <name evidence="9" type="primary">dapB</name>
    <name evidence="13" type="ORF">HMPREF9698_00172</name>
</gene>
<dbReference type="RefSeq" id="WP_003776381.1">
    <property type="nucleotide sequence ID" value="NZ_JH992957.1"/>
</dbReference>
<name>K9EY28_9LACT</name>
<sequence>MNIILSGYGTMNQLVAQVAQDQGHTIVGVVAPNQQEDYPSLDSFNQASADLIIDFSHPDHLLPLLEEDLQVPIVVATTGEKDKIQAALHQQADHVPVFFEANMSYGIHALSQILEKALSLLQDYDVELLEAHHNQKVDAPSGTLVKLLDLVSEARPDSYPNYDRHEASGKRNPDEIGIHTLRGGSIVGDHEVLFAGPDESIKISHQAGSKAIFARGALRAGAKLIDKEPGYYSFDNL</sequence>
<dbReference type="EC" id="1.17.1.8" evidence="9 10"/>
<dbReference type="Proteomes" id="UP000009875">
    <property type="component" value="Unassembled WGS sequence"/>
</dbReference>
<keyword evidence="2 9" id="KW-0963">Cytoplasm</keyword>
<dbReference type="AlphaFoldDB" id="K9EY28"/>
<keyword evidence="3 9" id="KW-0028">Amino-acid biosynthesis</keyword>
<feature type="domain" description="Dihydrodipicolinate reductase C-terminal" evidence="12">
    <location>
        <begin position="106"/>
        <end position="236"/>
    </location>
</feature>
<comment type="caution">
    <text evidence="13">The sequence shown here is derived from an EMBL/GenBank/DDBJ whole genome shotgun (WGS) entry which is preliminary data.</text>
</comment>
<dbReference type="STRING" id="883081.HMPREF9698_00172"/>
<dbReference type="Pfam" id="PF05173">
    <property type="entry name" value="DapB_C"/>
    <property type="match status" value="1"/>
</dbReference>